<feature type="region of interest" description="Disordered" evidence="1">
    <location>
        <begin position="216"/>
        <end position="246"/>
    </location>
</feature>
<reference evidence="2" key="1">
    <citation type="submission" date="2019-08" db="EMBL/GenBank/DDBJ databases">
        <authorList>
            <person name="Kucharzyk K."/>
            <person name="Murdoch R.W."/>
            <person name="Higgins S."/>
            <person name="Loffler F."/>
        </authorList>
    </citation>
    <scope>NUCLEOTIDE SEQUENCE</scope>
</reference>
<organism evidence="2">
    <name type="scientific">bioreactor metagenome</name>
    <dbReference type="NCBI Taxonomy" id="1076179"/>
    <lineage>
        <taxon>unclassified sequences</taxon>
        <taxon>metagenomes</taxon>
        <taxon>ecological metagenomes</taxon>
    </lineage>
</organism>
<name>A0A645BRQ9_9ZZZZ</name>
<protein>
    <submittedName>
        <fullName evidence="2">Uncharacterized protein</fullName>
    </submittedName>
</protein>
<feature type="region of interest" description="Disordered" evidence="1">
    <location>
        <begin position="319"/>
        <end position="343"/>
    </location>
</feature>
<feature type="compositionally biased region" description="Basic and acidic residues" evidence="1">
    <location>
        <begin position="45"/>
        <end position="56"/>
    </location>
</feature>
<comment type="caution">
    <text evidence="2">The sequence shown here is derived from an EMBL/GenBank/DDBJ whole genome shotgun (WGS) entry which is preliminary data.</text>
</comment>
<feature type="compositionally biased region" description="Low complexity" evidence="1">
    <location>
        <begin position="95"/>
        <end position="112"/>
    </location>
</feature>
<proteinExistence type="predicted"/>
<feature type="compositionally biased region" description="Polar residues" evidence="1">
    <location>
        <begin position="280"/>
        <end position="290"/>
    </location>
</feature>
<gene>
    <name evidence="2" type="ORF">SDC9_112817</name>
</gene>
<feature type="region of interest" description="Disordered" evidence="1">
    <location>
        <begin position="263"/>
        <end position="293"/>
    </location>
</feature>
<feature type="region of interest" description="Disordered" evidence="1">
    <location>
        <begin position="356"/>
        <end position="437"/>
    </location>
</feature>
<sequence length="437" mass="46867">MAEPDQTGPLHRRTVDRIDEVAQQLAGRRRGPSGRVLGPHQSPDVGEHRARLHRGELVGVADEQQPGVRPGGLQQPGHQRQRDHRHLVHHDQVVRQRPQTVVREPRRAVAPPAQQPVDRGGVQPPEPVHHLRIDLPHRGQGVLDRLAHPGGRLAGRGGQADVQVRLQRRQDDQDPGDRRGLAGAGATLQDAQPGGHRRRGSGQLVVRFIRREPCRALDPREHRSQHRGDPVPVGADHRGAAPDIDVGPDQLLVAPVAVEIEQGADQPQRPAGRPVGADTDQGTVAQTRQPAVQVGPVERRHVDGALVALEDRLPYCRQVDAHRPGPDRADHQCDRERDPRIGRPAEECQLLGGLDVGETEHPRGIEVGHQAGSDDAGRAGPGDDAGRAGRGGPGRAGASDARRAGPDDAGHGVDLPSVIRSAISTTNPAGGRQANTP</sequence>
<evidence type="ECO:0000313" key="2">
    <source>
        <dbReference type="EMBL" id="MPM65913.1"/>
    </source>
</evidence>
<feature type="compositionally biased region" description="Basic and acidic residues" evidence="1">
    <location>
        <begin position="168"/>
        <end position="180"/>
    </location>
</feature>
<feature type="compositionally biased region" description="Polar residues" evidence="1">
    <location>
        <begin position="422"/>
        <end position="437"/>
    </location>
</feature>
<feature type="compositionally biased region" description="Basic residues" evidence="1">
    <location>
        <begin position="79"/>
        <end position="88"/>
    </location>
</feature>
<dbReference type="EMBL" id="VSSQ01020784">
    <property type="protein sequence ID" value="MPM65913.1"/>
    <property type="molecule type" value="Genomic_DNA"/>
</dbReference>
<dbReference type="AlphaFoldDB" id="A0A645BRQ9"/>
<evidence type="ECO:0000256" key="1">
    <source>
        <dbReference type="SAM" id="MobiDB-lite"/>
    </source>
</evidence>
<feature type="region of interest" description="Disordered" evidence="1">
    <location>
        <begin position="167"/>
        <end position="204"/>
    </location>
</feature>
<feature type="region of interest" description="Disordered" evidence="1">
    <location>
        <begin position="24"/>
        <end position="129"/>
    </location>
</feature>
<accession>A0A645BRQ9</accession>
<feature type="compositionally biased region" description="Basic and acidic residues" evidence="1">
    <location>
        <begin position="216"/>
        <end position="240"/>
    </location>
</feature>
<feature type="compositionally biased region" description="Basic and acidic residues" evidence="1">
    <location>
        <begin position="400"/>
        <end position="411"/>
    </location>
</feature>